<evidence type="ECO:0000256" key="1">
    <source>
        <dbReference type="SAM" id="MobiDB-lite"/>
    </source>
</evidence>
<feature type="region of interest" description="Disordered" evidence="1">
    <location>
        <begin position="198"/>
        <end position="287"/>
    </location>
</feature>
<evidence type="ECO:0000259" key="2">
    <source>
        <dbReference type="Pfam" id="PF14392"/>
    </source>
</evidence>
<dbReference type="PANTHER" id="PTHR31286">
    <property type="entry name" value="GLYCINE-RICH CELL WALL STRUCTURAL PROTEIN 1.8-LIKE"/>
    <property type="match status" value="1"/>
</dbReference>
<evidence type="ECO:0000313" key="4">
    <source>
        <dbReference type="Proteomes" id="UP001231189"/>
    </source>
</evidence>
<organism evidence="3 4">
    <name type="scientific">Lolium multiflorum</name>
    <name type="common">Italian ryegrass</name>
    <name type="synonym">Lolium perenne subsp. multiflorum</name>
    <dbReference type="NCBI Taxonomy" id="4521"/>
    <lineage>
        <taxon>Eukaryota</taxon>
        <taxon>Viridiplantae</taxon>
        <taxon>Streptophyta</taxon>
        <taxon>Embryophyta</taxon>
        <taxon>Tracheophyta</taxon>
        <taxon>Spermatophyta</taxon>
        <taxon>Magnoliopsida</taxon>
        <taxon>Liliopsida</taxon>
        <taxon>Poales</taxon>
        <taxon>Poaceae</taxon>
        <taxon>BOP clade</taxon>
        <taxon>Pooideae</taxon>
        <taxon>Poodae</taxon>
        <taxon>Poeae</taxon>
        <taxon>Poeae Chloroplast Group 2 (Poeae type)</taxon>
        <taxon>Loliodinae</taxon>
        <taxon>Loliinae</taxon>
        <taxon>Lolium</taxon>
    </lineage>
</organism>
<dbReference type="Pfam" id="PF14392">
    <property type="entry name" value="zf-CCHC_4"/>
    <property type="match status" value="1"/>
</dbReference>
<dbReference type="AlphaFoldDB" id="A0AAD8QQI4"/>
<dbReference type="PANTHER" id="PTHR31286:SF167">
    <property type="entry name" value="OS09G0268800 PROTEIN"/>
    <property type="match status" value="1"/>
</dbReference>
<accession>A0AAD8QQI4</accession>
<gene>
    <name evidence="3" type="ORF">QYE76_030784</name>
</gene>
<dbReference type="Proteomes" id="UP001231189">
    <property type="component" value="Unassembled WGS sequence"/>
</dbReference>
<reference evidence="3" key="1">
    <citation type="submission" date="2023-07" db="EMBL/GenBank/DDBJ databases">
        <title>A chromosome-level genome assembly of Lolium multiflorum.</title>
        <authorList>
            <person name="Chen Y."/>
            <person name="Copetti D."/>
            <person name="Kolliker R."/>
            <person name="Studer B."/>
        </authorList>
    </citation>
    <scope>NUCLEOTIDE SEQUENCE</scope>
    <source>
        <strain evidence="3">02402/16</strain>
        <tissue evidence="3">Leaf</tissue>
    </source>
</reference>
<dbReference type="InterPro" id="IPR025836">
    <property type="entry name" value="Zn_knuckle_CX2CX4HX4C"/>
</dbReference>
<sequence>MEGGPWLFRGAALIMAEYDGFTNVEEYKLDKIPIWTRIQGVPEGLMKKKELAEKVARKVGEPPISVIVNEGKINPSKFLRARVHLDIYKPLVRFVPINLKERKKYPVQYERIPDFCKFCGLIGHDVKECGDGIHDDDQCQWGDWLRVMFEPNIQTGVGRGGGARGGFGARGRGRGRPGEANGYETTDMVVVPDEMDEDRMNRKRMSGSEGILKGSDIPDSEALAKDGRVAQQVNLLENGSGGSNGGSSVTTPQKFQPPKRQRKVVNGVETEELMGSATSFEGDRRDQ</sequence>
<proteinExistence type="predicted"/>
<keyword evidence="4" id="KW-1185">Reference proteome</keyword>
<dbReference type="EMBL" id="JAUUTY010000007">
    <property type="protein sequence ID" value="KAK1607111.1"/>
    <property type="molecule type" value="Genomic_DNA"/>
</dbReference>
<feature type="region of interest" description="Disordered" evidence="1">
    <location>
        <begin position="158"/>
        <end position="183"/>
    </location>
</feature>
<dbReference type="InterPro" id="IPR040256">
    <property type="entry name" value="At4g02000-like"/>
</dbReference>
<name>A0AAD8QQI4_LOLMU</name>
<feature type="compositionally biased region" description="Gly residues" evidence="1">
    <location>
        <begin position="158"/>
        <end position="170"/>
    </location>
</feature>
<feature type="domain" description="Zinc knuckle CX2CX4HX4C" evidence="2">
    <location>
        <begin position="85"/>
        <end position="129"/>
    </location>
</feature>
<comment type="caution">
    <text evidence="3">The sequence shown here is derived from an EMBL/GenBank/DDBJ whole genome shotgun (WGS) entry which is preliminary data.</text>
</comment>
<evidence type="ECO:0000313" key="3">
    <source>
        <dbReference type="EMBL" id="KAK1607111.1"/>
    </source>
</evidence>
<protein>
    <recommendedName>
        <fullName evidence="2">Zinc knuckle CX2CX4HX4C domain-containing protein</fullName>
    </recommendedName>
</protein>